<gene>
    <name evidence="2" type="ORF">RhiirA4_493251</name>
</gene>
<dbReference type="PROSITE" id="PS50005">
    <property type="entry name" value="TPR"/>
    <property type="match status" value="1"/>
</dbReference>
<evidence type="ECO:0000313" key="2">
    <source>
        <dbReference type="EMBL" id="PKY63611.1"/>
    </source>
</evidence>
<dbReference type="Proteomes" id="UP000234323">
    <property type="component" value="Unassembled WGS sequence"/>
</dbReference>
<name>A0A2I1HXI9_9GLOM</name>
<organism evidence="2 3">
    <name type="scientific">Rhizophagus irregularis</name>
    <dbReference type="NCBI Taxonomy" id="588596"/>
    <lineage>
        <taxon>Eukaryota</taxon>
        <taxon>Fungi</taxon>
        <taxon>Fungi incertae sedis</taxon>
        <taxon>Mucoromycota</taxon>
        <taxon>Glomeromycotina</taxon>
        <taxon>Glomeromycetes</taxon>
        <taxon>Glomerales</taxon>
        <taxon>Glomeraceae</taxon>
        <taxon>Rhizophagus</taxon>
    </lineage>
</organism>
<feature type="repeat" description="TPR" evidence="1">
    <location>
        <begin position="49"/>
        <end position="82"/>
    </location>
</feature>
<feature type="non-terminal residue" evidence="2">
    <location>
        <position position="1"/>
    </location>
</feature>
<dbReference type="AlphaFoldDB" id="A0A2I1HXI9"/>
<evidence type="ECO:0000256" key="1">
    <source>
        <dbReference type="PROSITE-ProRule" id="PRU00339"/>
    </source>
</evidence>
<reference evidence="2 3" key="1">
    <citation type="submission" date="2015-10" db="EMBL/GenBank/DDBJ databases">
        <title>Genome analyses suggest a sexual origin of heterokaryosis in a supposedly ancient asexual fungus.</title>
        <authorList>
            <person name="Ropars J."/>
            <person name="Sedzielewska K."/>
            <person name="Noel J."/>
            <person name="Charron P."/>
            <person name="Farinelli L."/>
            <person name="Marton T."/>
            <person name="Kruger M."/>
            <person name="Pelin A."/>
            <person name="Brachmann A."/>
            <person name="Corradi N."/>
        </authorList>
    </citation>
    <scope>NUCLEOTIDE SEQUENCE [LARGE SCALE GENOMIC DNA]</scope>
    <source>
        <strain evidence="2 3">A4</strain>
    </source>
</reference>
<dbReference type="Gene3D" id="1.25.40.10">
    <property type="entry name" value="Tetratricopeptide repeat domain"/>
    <property type="match status" value="1"/>
</dbReference>
<dbReference type="InterPro" id="IPR019734">
    <property type="entry name" value="TPR_rpt"/>
</dbReference>
<keyword evidence="3" id="KW-1185">Reference proteome</keyword>
<sequence>HFYLKEAINLKPKEPIAYLICGEIFFWQSDYEEAKNNLTKSRDYKAKINNLYIILGNSYLFNKKYVNAPYYYNIALENSPDNYLCLKNIAYSYEKQYEYPEALKELDKLLNTNKDDSLILCYYGEILCNMEQY</sequence>
<dbReference type="EMBL" id="LLXI01011166">
    <property type="protein sequence ID" value="PKY63611.1"/>
    <property type="molecule type" value="Genomic_DNA"/>
</dbReference>
<accession>A0A2I1HXI9</accession>
<dbReference type="SMART" id="SM00028">
    <property type="entry name" value="TPR"/>
    <property type="match status" value="3"/>
</dbReference>
<proteinExistence type="predicted"/>
<dbReference type="SUPFAM" id="SSF48452">
    <property type="entry name" value="TPR-like"/>
    <property type="match status" value="1"/>
</dbReference>
<comment type="caution">
    <text evidence="2">The sequence shown here is derived from an EMBL/GenBank/DDBJ whole genome shotgun (WGS) entry which is preliminary data.</text>
</comment>
<keyword evidence="1" id="KW-0802">TPR repeat</keyword>
<protein>
    <submittedName>
        <fullName evidence="2">TPR-like protein</fullName>
    </submittedName>
</protein>
<evidence type="ECO:0000313" key="3">
    <source>
        <dbReference type="Proteomes" id="UP000234323"/>
    </source>
</evidence>
<dbReference type="InterPro" id="IPR011990">
    <property type="entry name" value="TPR-like_helical_dom_sf"/>
</dbReference>
<feature type="non-terminal residue" evidence="2">
    <location>
        <position position="133"/>
    </location>
</feature>